<evidence type="ECO:0000313" key="7">
    <source>
        <dbReference type="EMBL" id="WVN86680.1"/>
    </source>
</evidence>
<feature type="region of interest" description="Disordered" evidence="6">
    <location>
        <begin position="387"/>
        <end position="425"/>
    </location>
</feature>
<dbReference type="GO" id="GO:0006397">
    <property type="term" value="P:mRNA processing"/>
    <property type="evidence" value="ECO:0007669"/>
    <property type="project" value="InterPro"/>
</dbReference>
<dbReference type="Proteomes" id="UP000094043">
    <property type="component" value="Chromosome 2"/>
</dbReference>
<evidence type="ECO:0000256" key="6">
    <source>
        <dbReference type="SAM" id="MobiDB-lite"/>
    </source>
</evidence>
<evidence type="ECO:0000256" key="3">
    <source>
        <dbReference type="ARBA" id="ARBA00019596"/>
    </source>
</evidence>
<dbReference type="InterPro" id="IPR021726">
    <property type="entry name" value="THO_THOC2_N"/>
</dbReference>
<feature type="coiled-coil region" evidence="5">
    <location>
        <begin position="1151"/>
        <end position="1185"/>
    </location>
</feature>
<keyword evidence="4" id="KW-0539">Nucleus</keyword>
<dbReference type="InterPro" id="IPR040007">
    <property type="entry name" value="Tho2"/>
</dbReference>
<reference evidence="7" key="2">
    <citation type="journal article" date="2022" name="Elife">
        <title>Obligate sexual reproduction of a homothallic fungus closely related to the Cryptococcus pathogenic species complex.</title>
        <authorList>
            <person name="Passer A.R."/>
            <person name="Clancey S.A."/>
            <person name="Shea T."/>
            <person name="David-Palma M."/>
            <person name="Averette A.F."/>
            <person name="Boekhout T."/>
            <person name="Porcel B.M."/>
            <person name="Nowrousian M."/>
            <person name="Cuomo C.A."/>
            <person name="Sun S."/>
            <person name="Heitman J."/>
            <person name="Coelho M.A."/>
        </authorList>
    </citation>
    <scope>NUCLEOTIDE SEQUENCE</scope>
    <source>
        <strain evidence="7">CBS 7841</strain>
    </source>
</reference>
<proteinExistence type="inferred from homology"/>
<evidence type="ECO:0000256" key="1">
    <source>
        <dbReference type="ARBA" id="ARBA00004123"/>
    </source>
</evidence>
<dbReference type="PANTHER" id="PTHR21597">
    <property type="entry name" value="THO2 PROTEIN"/>
    <property type="match status" value="1"/>
</dbReference>
<dbReference type="InterPro" id="IPR032302">
    <property type="entry name" value="THOC2_N"/>
</dbReference>
<name>A0A1E3IJK8_9TREE</name>
<evidence type="ECO:0000256" key="2">
    <source>
        <dbReference type="ARBA" id="ARBA00007857"/>
    </source>
</evidence>
<accession>A0A1E3IJK8</accession>
<comment type="subcellular location">
    <subcellularLocation>
        <location evidence="1">Nucleus</location>
    </subcellularLocation>
</comment>
<dbReference type="Pfam" id="PF11262">
    <property type="entry name" value="Tho2"/>
    <property type="match status" value="1"/>
</dbReference>
<feature type="compositionally biased region" description="Basic and acidic residues" evidence="6">
    <location>
        <begin position="1579"/>
        <end position="1748"/>
    </location>
</feature>
<dbReference type="KEGG" id="cdep:91086064"/>
<feature type="compositionally biased region" description="Low complexity" evidence="6">
    <location>
        <begin position="1495"/>
        <end position="1505"/>
    </location>
</feature>
<dbReference type="GO" id="GO:0006406">
    <property type="term" value="P:mRNA export from nucleus"/>
    <property type="evidence" value="ECO:0007669"/>
    <property type="project" value="InterPro"/>
</dbReference>
<dbReference type="EMBL" id="CP143785">
    <property type="protein sequence ID" value="WVN86680.1"/>
    <property type="molecule type" value="Genomic_DNA"/>
</dbReference>
<dbReference type="RefSeq" id="XP_066067380.1">
    <property type="nucleotide sequence ID" value="XM_066211283.1"/>
</dbReference>
<dbReference type="Pfam" id="PF16134">
    <property type="entry name" value="THOC2_N"/>
    <property type="match status" value="1"/>
</dbReference>
<feature type="region of interest" description="Disordered" evidence="6">
    <location>
        <begin position="1567"/>
        <end position="1951"/>
    </location>
</feature>
<keyword evidence="8" id="KW-1185">Reference proteome</keyword>
<gene>
    <name evidence="7" type="ORF">L203_101852</name>
</gene>
<dbReference type="GeneID" id="91086064"/>
<feature type="region of interest" description="Disordered" evidence="6">
    <location>
        <begin position="1065"/>
        <end position="1086"/>
    </location>
</feature>
<feature type="compositionally biased region" description="Basic and acidic residues" evidence="6">
    <location>
        <begin position="1758"/>
        <end position="1774"/>
    </location>
</feature>
<organism evidence="7 8">
    <name type="scientific">Cryptococcus depauperatus CBS 7841</name>
    <dbReference type="NCBI Taxonomy" id="1295531"/>
    <lineage>
        <taxon>Eukaryota</taxon>
        <taxon>Fungi</taxon>
        <taxon>Dikarya</taxon>
        <taxon>Basidiomycota</taxon>
        <taxon>Agaricomycotina</taxon>
        <taxon>Tremellomycetes</taxon>
        <taxon>Tremellales</taxon>
        <taxon>Cryptococcaceae</taxon>
        <taxon>Cryptococcus</taxon>
    </lineage>
</organism>
<evidence type="ECO:0000256" key="4">
    <source>
        <dbReference type="ARBA" id="ARBA00023242"/>
    </source>
</evidence>
<dbReference type="PANTHER" id="PTHR21597:SF0">
    <property type="entry name" value="THO COMPLEX SUBUNIT 2"/>
    <property type="match status" value="1"/>
</dbReference>
<dbReference type="InterPro" id="IPR021418">
    <property type="entry name" value="THO_THOC2_C"/>
</dbReference>
<feature type="compositionally biased region" description="Basic and acidic residues" evidence="6">
    <location>
        <begin position="1875"/>
        <end position="1913"/>
    </location>
</feature>
<evidence type="ECO:0000313" key="8">
    <source>
        <dbReference type="Proteomes" id="UP000094043"/>
    </source>
</evidence>
<comment type="similarity">
    <text evidence="2">Belongs to the THOC2 family.</text>
</comment>
<dbReference type="GO" id="GO:0003729">
    <property type="term" value="F:mRNA binding"/>
    <property type="evidence" value="ECO:0007669"/>
    <property type="project" value="TreeGrafter"/>
</dbReference>
<reference evidence="7" key="1">
    <citation type="submission" date="2016-06" db="EMBL/GenBank/DDBJ databases">
        <authorList>
            <person name="Cuomo C."/>
            <person name="Litvintseva A."/>
            <person name="Heitman J."/>
            <person name="Chen Y."/>
            <person name="Sun S."/>
            <person name="Springer D."/>
            <person name="Dromer F."/>
            <person name="Young S."/>
            <person name="Zeng Q."/>
            <person name="Chapman S."/>
            <person name="Gujja S."/>
            <person name="Saif S."/>
            <person name="Birren B."/>
        </authorList>
    </citation>
    <scope>NUCLEOTIDE SEQUENCE</scope>
    <source>
        <strain evidence="7">CBS 7841</strain>
    </source>
</reference>
<feature type="compositionally biased region" description="Polar residues" evidence="6">
    <location>
        <begin position="387"/>
        <end position="398"/>
    </location>
</feature>
<dbReference type="Pfam" id="PF11732">
    <property type="entry name" value="Thoc2"/>
    <property type="match status" value="1"/>
</dbReference>
<keyword evidence="5" id="KW-0175">Coiled coil</keyword>
<sequence>MPPRRGRKSQPEEKAGTVAETAKPLQIPPELSSAIVKHLEEWDSHGTEALHALIISLLSVPPSVLSTVPLLHTLVTLIKADVDERELTGLFEGLLDELEDERKDILGEALVDAIEMLEEDDTRNDTLQMEEGKEPNSRGTSVIKLLLESHTLPAHIPNLLLNPDRLLSLSLHPIPRNPKSLQNALVKKNTSLFFKQRKFNLLRECSEGFSGLIVLLTSEDALSPRVAEEDQNERRERASSVWSKIMRLIGYFNLSPPRVLDVLLEVAACHVTQHWQFFLELLRCSPWGATSSSAKGKEKEELSWKEEEIRDIGEALVRDGDRVLSQVLGFKFGWYRKLEAGDTPRGLIYIAALLIKHGLMNLSDIVPFLSPDDAEMEVVRKQWASSLSSRSGPSNALTDSVLDDDDPVSTSTSAAQNEEILSKPPPEQRIQLTEALFALSDKGAVKYMLGRWPWIAQKSTIVADLILDLVDHAVDSVYQDMNGAEDEFDLGAMAPFVDPLQEKDEVLTLEVPTPPETITKRFKFFYPGHHDVYETWKTNEEIHEKGLRWLGLIRGMGGRRSSLMIKLCRIAARHFEQTRKEKVLQFGIEDEMSKKQLHLLQPTSDELKPWLDILRISILPSLSCSSASAAFDVELWNVLKLFPYTVRYSLYGEWRDSTCNADGRNPCLVATHSAAITTKEVQKALRRVTSTNSATTSGVTQSERHSARALAKQSHGNPMFVWTTAVTQVKAYPNIGEAIVDAGRYMTQLSYDVATFVMLDTLADDRAQRLNEMGTGVALWLERLSKFVGDFNRRYINMDLNPVLQYIINRLMRGHSGDIIILEKLMSSMSGIEPIPNDGVSEAQLQAYAGGREIIREAFSATRIQIQAPPEPGLTEQPVRAPIEKVKNLKKSLPRLVNALREQGLAMPIWIALGQTRQAVIDKLVNTPIKAMNLVQDTCHNAFIQFGDFLVDHLTSDEHITLTPNLQQLIVSYGLEYGTAFQILRPRLNVEIGRVKMEEKAAVQARLTAAKKAISEKDKSTPASPQKEGSPALPVETSTPSTPTVKLTLTPVVTEGEDVIMEETDKNGLNVPPPKNQSGKGKMWWPSALTPTMQQTRKLLPREANEIMSAPFFVIFWHLTTSDIAFSPESYDNAIKSINRHISTVSSWRINPREKNKVVEQQDELARLRARAENLTKEKELHGNAVNGPMRRRMRMESSKWFGKTIIDKNLQRPLAIQLHQYCFYPRAILSPCDAVFVAKFIRMAHDLGTPGFSTVFAYNNFFNDNLTACIFSCTDSEARNLGRCLALILGDLDKWHQNEKVYLQEALGITSAIKEGEERKRLPGMLFKAKAGDDMREMSWQEFRNFYAKCHNVLSRALISCWSEAEFMHNKNAIIVALQVIKFFPIMETNGTAVENAIKSLQAGEVGEIPSDLKMMCTSFLSSLKKRQESRPFVHPTAFHGAAARNLATRFTPQKDTNDATAPTPAQDIIMKSTPSKEAIAAIVATDHQPSNGTTAIPAALAPDTPTPDPDTLRKRVEESRARAAASVAAAREVQEALQSTDNEKFREPKMLHREEELEAVFAVKEDQEAHIATGNHGSRESRRSQRYSERESTTIAKEGREDHYTADGEGRESKQYQRDSERERDREDRKEREKEREKDKESDKSKSHRGDESSTKHRREDDYSRKYESEPSGRRRDDSRRDRDRRKHDERDRERGERNKDREKDRDSGHRDRKERDRSDRVDDRSRDRDRRRRERDSRETRDSRDKRHPSPLSSAHDDREQRESTTREREFTAASPTPTPIRTPHALPARPEPERNVTERPPDDNVSFERKPSDGGPRIHPDRMQWQATNNSPMPGVPPATQAKDSNDLVARTGIARPPSPLMRTSDTAPRSVREETGKNEDLVKEEPRREIDRKRALEAETGQESREESPGASKRVKIDRNKARGRKQEGGGAGRMFQQAMGNTKDK</sequence>
<dbReference type="VEuPathDB" id="FungiDB:L203_03095"/>
<evidence type="ECO:0000256" key="5">
    <source>
        <dbReference type="SAM" id="Coils"/>
    </source>
</evidence>
<feature type="compositionally biased region" description="Basic and acidic residues" evidence="6">
    <location>
        <begin position="1794"/>
        <end position="1826"/>
    </location>
</feature>
<reference evidence="7" key="3">
    <citation type="submission" date="2024-01" db="EMBL/GenBank/DDBJ databases">
        <authorList>
            <person name="Coelho M.A."/>
            <person name="David-Palma M."/>
            <person name="Shea T."/>
            <person name="Sun S."/>
            <person name="Cuomo C.A."/>
            <person name="Heitman J."/>
        </authorList>
    </citation>
    <scope>NUCLEOTIDE SEQUENCE</scope>
    <source>
        <strain evidence="7">CBS 7841</strain>
    </source>
</reference>
<dbReference type="GO" id="GO:0000445">
    <property type="term" value="C:THO complex part of transcription export complex"/>
    <property type="evidence" value="ECO:0007669"/>
    <property type="project" value="TreeGrafter"/>
</dbReference>
<feature type="region of interest" description="Disordered" evidence="6">
    <location>
        <begin position="1013"/>
        <end position="1044"/>
    </location>
</feature>
<feature type="region of interest" description="Disordered" evidence="6">
    <location>
        <begin position="1488"/>
        <end position="1514"/>
    </location>
</feature>
<protein>
    <recommendedName>
        <fullName evidence="3">THO complex subunit 2</fullName>
    </recommendedName>
</protein>
<dbReference type="OrthoDB" id="29024at2759"/>
<feature type="region of interest" description="Disordered" evidence="6">
    <location>
        <begin position="1"/>
        <end position="22"/>
    </location>
</feature>
<feature type="compositionally biased region" description="Basic and acidic residues" evidence="6">
    <location>
        <begin position="1920"/>
        <end position="1933"/>
    </location>
</feature>